<evidence type="ECO:0000313" key="4">
    <source>
        <dbReference type="Proteomes" id="UP000033841"/>
    </source>
</evidence>
<comment type="caution">
    <text evidence="3">The sequence shown here is derived from an EMBL/GenBank/DDBJ whole genome shotgun (WGS) entry which is preliminary data.</text>
</comment>
<evidence type="ECO:0000256" key="1">
    <source>
        <dbReference type="ARBA" id="ARBA00023125"/>
    </source>
</evidence>
<dbReference type="Pfam" id="PF01381">
    <property type="entry name" value="HTH_3"/>
    <property type="match status" value="1"/>
</dbReference>
<name>A0A0G0LLM5_9BACT</name>
<protein>
    <submittedName>
        <fullName evidence="3">Helix-turn-helix domain-containing protein</fullName>
    </submittedName>
</protein>
<dbReference type="InterPro" id="IPR010982">
    <property type="entry name" value="Lambda_DNA-bd_dom_sf"/>
</dbReference>
<dbReference type="InterPro" id="IPR001387">
    <property type="entry name" value="Cro/C1-type_HTH"/>
</dbReference>
<dbReference type="EMBL" id="LBVR01000003">
    <property type="protein sequence ID" value="KKQ92793.1"/>
    <property type="molecule type" value="Genomic_DNA"/>
</dbReference>
<dbReference type="Proteomes" id="UP000033841">
    <property type="component" value="Unassembled WGS sequence"/>
</dbReference>
<keyword evidence="1" id="KW-0238">DNA-binding</keyword>
<dbReference type="GO" id="GO:0003700">
    <property type="term" value="F:DNA-binding transcription factor activity"/>
    <property type="evidence" value="ECO:0007669"/>
    <property type="project" value="TreeGrafter"/>
</dbReference>
<dbReference type="SMART" id="SM00530">
    <property type="entry name" value="HTH_XRE"/>
    <property type="match status" value="1"/>
</dbReference>
<dbReference type="GO" id="GO:0005829">
    <property type="term" value="C:cytosol"/>
    <property type="evidence" value="ECO:0007669"/>
    <property type="project" value="TreeGrafter"/>
</dbReference>
<gene>
    <name evidence="3" type="ORF">UT14_C0003G0012</name>
</gene>
<sequence>MVKVSKYGNTLSMKGYAQNNPFQREREVLGETIKKIRERKGMTQEDLADKAASNVSYLAKIENGYVNTSVRYLIKIARGLNVKVKELFEF</sequence>
<dbReference type="CDD" id="cd00093">
    <property type="entry name" value="HTH_XRE"/>
    <property type="match status" value="1"/>
</dbReference>
<dbReference type="AlphaFoldDB" id="A0A0G0LLM5"/>
<organism evidence="3 4">
    <name type="scientific">Candidatus Shapirobacteria bacterium GW2011_GWE1_38_92</name>
    <dbReference type="NCBI Taxonomy" id="1618489"/>
    <lineage>
        <taxon>Bacteria</taxon>
        <taxon>Candidatus Shapironibacteriota</taxon>
    </lineage>
</organism>
<evidence type="ECO:0000313" key="3">
    <source>
        <dbReference type="EMBL" id="KKQ92793.1"/>
    </source>
</evidence>
<dbReference type="Gene3D" id="1.10.260.40">
    <property type="entry name" value="lambda repressor-like DNA-binding domains"/>
    <property type="match status" value="1"/>
</dbReference>
<dbReference type="GO" id="GO:0003677">
    <property type="term" value="F:DNA binding"/>
    <property type="evidence" value="ECO:0007669"/>
    <property type="project" value="UniProtKB-KW"/>
</dbReference>
<dbReference type="PROSITE" id="PS50943">
    <property type="entry name" value="HTH_CROC1"/>
    <property type="match status" value="1"/>
</dbReference>
<accession>A0A0G0LLM5</accession>
<reference evidence="3 4" key="1">
    <citation type="journal article" date="2015" name="Nature">
        <title>rRNA introns, odd ribosomes, and small enigmatic genomes across a large radiation of phyla.</title>
        <authorList>
            <person name="Brown C.T."/>
            <person name="Hug L.A."/>
            <person name="Thomas B.C."/>
            <person name="Sharon I."/>
            <person name="Castelle C.J."/>
            <person name="Singh A."/>
            <person name="Wilkins M.J."/>
            <person name="Williams K.H."/>
            <person name="Banfield J.F."/>
        </authorList>
    </citation>
    <scope>NUCLEOTIDE SEQUENCE [LARGE SCALE GENOMIC DNA]</scope>
</reference>
<feature type="domain" description="HTH cro/C1-type" evidence="2">
    <location>
        <begin position="33"/>
        <end position="87"/>
    </location>
</feature>
<dbReference type="InterPro" id="IPR050807">
    <property type="entry name" value="TransReg_Diox_bact_type"/>
</dbReference>
<dbReference type="PANTHER" id="PTHR46797">
    <property type="entry name" value="HTH-TYPE TRANSCRIPTIONAL REGULATOR"/>
    <property type="match status" value="1"/>
</dbReference>
<dbReference type="SUPFAM" id="SSF47413">
    <property type="entry name" value="lambda repressor-like DNA-binding domains"/>
    <property type="match status" value="1"/>
</dbReference>
<dbReference type="PANTHER" id="PTHR46797:SF1">
    <property type="entry name" value="METHYLPHOSPHONATE SYNTHASE"/>
    <property type="match status" value="1"/>
</dbReference>
<evidence type="ECO:0000259" key="2">
    <source>
        <dbReference type="PROSITE" id="PS50943"/>
    </source>
</evidence>
<proteinExistence type="predicted"/>